<dbReference type="EMBL" id="CP003811">
    <property type="protein sequence ID" value="AIQ88932.1"/>
    <property type="molecule type" value="Genomic_DNA"/>
</dbReference>
<feature type="region of interest" description="Disordered" evidence="1">
    <location>
        <begin position="1"/>
        <end position="21"/>
    </location>
</feature>
<dbReference type="AlphaFoldDB" id="A0A089NNI8"/>
<accession>A0A089NNI8</accession>
<dbReference type="Proteomes" id="UP000029492">
    <property type="component" value="Chromosome"/>
</dbReference>
<feature type="compositionally biased region" description="Basic and acidic residues" evidence="1">
    <location>
        <begin position="10"/>
        <end position="21"/>
    </location>
</feature>
<dbReference type="KEGG" id="mor:MOC_1177"/>
<organism evidence="2 3">
    <name type="scientific">Methylobacterium oryzae CBMB20</name>
    <dbReference type="NCBI Taxonomy" id="693986"/>
    <lineage>
        <taxon>Bacteria</taxon>
        <taxon>Pseudomonadati</taxon>
        <taxon>Pseudomonadota</taxon>
        <taxon>Alphaproteobacteria</taxon>
        <taxon>Hyphomicrobiales</taxon>
        <taxon>Methylobacteriaceae</taxon>
        <taxon>Methylobacterium</taxon>
    </lineage>
</organism>
<dbReference type="HOGENOM" id="CLU_3235928_0_0_5"/>
<gene>
    <name evidence="2" type="ORF">MOC_1177</name>
</gene>
<name>A0A089NNI8_9HYPH</name>
<proteinExistence type="predicted"/>
<evidence type="ECO:0000313" key="2">
    <source>
        <dbReference type="EMBL" id="AIQ88932.1"/>
    </source>
</evidence>
<sequence length="43" mass="4675">MALTGEEASDSMKRLSNKDAIRGSARVEAERDMAICFPSCVLD</sequence>
<keyword evidence="3" id="KW-1185">Reference proteome</keyword>
<dbReference type="STRING" id="693986.MOC_1177"/>
<reference evidence="2 3" key="1">
    <citation type="journal article" date="2014" name="PLoS ONE">
        <title>Genome Information of Methylobacterium oryzae, a Plant-Probiotic Methylotroph in the Phyllosphere.</title>
        <authorList>
            <person name="Kwak M.J."/>
            <person name="Jeong H."/>
            <person name="Madhaiyan M."/>
            <person name="Lee Y."/>
            <person name="Sa T.M."/>
            <person name="Oh T.K."/>
            <person name="Kim J.F."/>
        </authorList>
    </citation>
    <scope>NUCLEOTIDE SEQUENCE [LARGE SCALE GENOMIC DNA]</scope>
    <source>
        <strain evidence="2 3">CBMB20</strain>
    </source>
</reference>
<evidence type="ECO:0000313" key="3">
    <source>
        <dbReference type="Proteomes" id="UP000029492"/>
    </source>
</evidence>
<protein>
    <submittedName>
        <fullName evidence="2">Protein of unassigned function</fullName>
    </submittedName>
</protein>
<evidence type="ECO:0000256" key="1">
    <source>
        <dbReference type="SAM" id="MobiDB-lite"/>
    </source>
</evidence>